<protein>
    <submittedName>
        <fullName evidence="1">Uncharacterized protein</fullName>
    </submittedName>
</protein>
<organism evidence="1 2">
    <name type="scientific">Shewanella septentrionalis</name>
    <dbReference type="NCBI Taxonomy" id="2952223"/>
    <lineage>
        <taxon>Bacteria</taxon>
        <taxon>Pseudomonadati</taxon>
        <taxon>Pseudomonadota</taxon>
        <taxon>Gammaproteobacteria</taxon>
        <taxon>Alteromonadales</taxon>
        <taxon>Shewanellaceae</taxon>
        <taxon>Shewanella</taxon>
    </lineage>
</organism>
<name>A0A9X2WSR6_9GAMM</name>
<keyword evidence="2" id="KW-1185">Reference proteome</keyword>
<dbReference type="Proteomes" id="UP001155604">
    <property type="component" value="Unassembled WGS sequence"/>
</dbReference>
<sequence length="198" mass="22453">MPNKRLINAGSDGFSSTEDIKVLLKSLEKMISKLELIDDVNIPDDIGEIKREMLEKANDSVLYYRDGKRLTVLSDMFKGIVTDPKLLEIHNSLLAAALLARACGLEGMYSHYYRQSFVLIEKFVTERLASVHHSEKRTTSSQTEARTLAKGFWQESPHFTLQNVSELVASKMNLAPVTIRQYISDLNPRKGQRGRPKK</sequence>
<gene>
    <name evidence="1" type="ORF">NE536_04560</name>
</gene>
<evidence type="ECO:0000313" key="1">
    <source>
        <dbReference type="EMBL" id="MCT7944636.1"/>
    </source>
</evidence>
<reference evidence="1" key="1">
    <citation type="journal article" date="2023" name="Int. J. Syst. Evol. Microbiol.">
        <title>&lt;i&gt;Shewanella septentrionalis&lt;/i&gt; sp. nov. and &lt;i&gt;Shewanella holmiensis&lt;/i&gt; sp. nov., isolated from Baltic Sea water and sediments.</title>
        <authorList>
            <person name="Martin-Rodriguez A.J."/>
            <person name="Thorell K."/>
            <person name="Joffre E."/>
            <person name="Jensie-Markopoulos S."/>
            <person name="Moore E.R.B."/>
            <person name="Sjoling A."/>
        </authorList>
    </citation>
    <scope>NUCLEOTIDE SEQUENCE</scope>
    <source>
        <strain evidence="1">SP1W3</strain>
    </source>
</reference>
<proteinExistence type="predicted"/>
<evidence type="ECO:0000313" key="2">
    <source>
        <dbReference type="Proteomes" id="UP001155604"/>
    </source>
</evidence>
<comment type="caution">
    <text evidence="1">The sequence shown here is derived from an EMBL/GenBank/DDBJ whole genome shotgun (WGS) entry which is preliminary data.</text>
</comment>
<dbReference type="RefSeq" id="WP_259514759.1">
    <property type="nucleotide sequence ID" value="NZ_JAMTCC010000005.1"/>
</dbReference>
<accession>A0A9X2WSR6</accession>
<dbReference type="EMBL" id="JAMTCC010000005">
    <property type="protein sequence ID" value="MCT7944636.1"/>
    <property type="molecule type" value="Genomic_DNA"/>
</dbReference>
<dbReference type="AlphaFoldDB" id="A0A9X2WSR6"/>